<gene>
    <name evidence="3" type="ORF">Sdia_03460</name>
</gene>
<feature type="region of interest" description="Disordered" evidence="1">
    <location>
        <begin position="148"/>
        <end position="170"/>
    </location>
</feature>
<feature type="domain" description="VOC" evidence="2">
    <location>
        <begin position="27"/>
        <end position="145"/>
    </location>
</feature>
<dbReference type="InterPro" id="IPR037523">
    <property type="entry name" value="VOC_core"/>
</dbReference>
<dbReference type="Proteomes" id="UP000472710">
    <property type="component" value="Unassembled WGS sequence"/>
</dbReference>
<dbReference type="Pfam" id="PF18029">
    <property type="entry name" value="Glyoxalase_6"/>
    <property type="match status" value="1"/>
</dbReference>
<dbReference type="PANTHER" id="PTHR35908">
    <property type="entry name" value="HYPOTHETICAL FUSION PROTEIN"/>
    <property type="match status" value="1"/>
</dbReference>
<reference evidence="3 4" key="1">
    <citation type="submission" date="2020-02" db="EMBL/GenBank/DDBJ databases">
        <title>Whole genome shotgun sequence of Streptomyces diastaticus subsp. diastaticus NBRC 13412.</title>
        <authorList>
            <person name="Ichikawa N."/>
            <person name="Komaki H."/>
            <person name="Tamura T."/>
        </authorList>
    </citation>
    <scope>NUCLEOTIDE SEQUENCE [LARGE SCALE GENOMIC DNA]</scope>
    <source>
        <strain evidence="3 4">NBRC 13412</strain>
    </source>
</reference>
<comment type="caution">
    <text evidence="3">The sequence shown here is derived from an EMBL/GenBank/DDBJ whole genome shotgun (WGS) entry which is preliminary data.</text>
</comment>
<evidence type="ECO:0000256" key="1">
    <source>
        <dbReference type="SAM" id="MobiDB-lite"/>
    </source>
</evidence>
<name>A0ABQ1CH55_STRDI</name>
<dbReference type="Gene3D" id="3.10.180.10">
    <property type="entry name" value="2,3-Dihydroxybiphenyl 1,2-Dioxygenase, domain 1"/>
    <property type="match status" value="1"/>
</dbReference>
<dbReference type="CDD" id="cd06587">
    <property type="entry name" value="VOC"/>
    <property type="match status" value="1"/>
</dbReference>
<dbReference type="SUPFAM" id="SSF54593">
    <property type="entry name" value="Glyoxalase/Bleomycin resistance protein/Dihydroxybiphenyl dioxygenase"/>
    <property type="match status" value="1"/>
</dbReference>
<evidence type="ECO:0000313" key="3">
    <source>
        <dbReference type="EMBL" id="GFH69578.1"/>
    </source>
</evidence>
<organism evidence="3 4">
    <name type="scientific">Streptomyces diastaticus subsp. diastaticus</name>
    <dbReference type="NCBI Taxonomy" id="68040"/>
    <lineage>
        <taxon>Bacteria</taxon>
        <taxon>Bacillati</taxon>
        <taxon>Actinomycetota</taxon>
        <taxon>Actinomycetes</taxon>
        <taxon>Kitasatosporales</taxon>
        <taxon>Streptomycetaceae</taxon>
        <taxon>Streptomyces</taxon>
        <taxon>Streptomyces diastaticus group</taxon>
    </lineage>
</organism>
<proteinExistence type="predicted"/>
<dbReference type="PROSITE" id="PS51819">
    <property type="entry name" value="VOC"/>
    <property type="match status" value="1"/>
</dbReference>
<dbReference type="PANTHER" id="PTHR35908:SF1">
    <property type="entry name" value="CONSERVED PROTEIN"/>
    <property type="match status" value="1"/>
</dbReference>
<accession>A0ABQ1CH55</accession>
<feature type="region of interest" description="Disordered" evidence="1">
    <location>
        <begin position="1"/>
        <end position="21"/>
    </location>
</feature>
<evidence type="ECO:0000313" key="4">
    <source>
        <dbReference type="Proteomes" id="UP000472710"/>
    </source>
</evidence>
<evidence type="ECO:0000259" key="2">
    <source>
        <dbReference type="PROSITE" id="PS51819"/>
    </source>
</evidence>
<feature type="region of interest" description="Disordered" evidence="1">
    <location>
        <begin position="56"/>
        <end position="87"/>
    </location>
</feature>
<dbReference type="EMBL" id="BLLN01000001">
    <property type="protein sequence ID" value="GFH69578.1"/>
    <property type="molecule type" value="Genomic_DNA"/>
</dbReference>
<dbReference type="InterPro" id="IPR029068">
    <property type="entry name" value="Glyas_Bleomycin-R_OHBP_Dase"/>
</dbReference>
<keyword evidence="4" id="KW-1185">Reference proteome</keyword>
<sequence length="170" mass="18063">MAQNTGAHQGARRGPPGAPTLPGMACRISELVVDAADAERLAVFWSEVLGHVEVGREDDGSIETGPPGTGFGGPRPTLVLSPTEDPRPRRLRLHLDVSPTDRDQDAEPARLLALGASHADVGQTGEESWHVLADPEGNEFCLVRAGRRPPRLRHGPGVRDGRRAGWGGTP</sequence>
<dbReference type="InterPro" id="IPR041581">
    <property type="entry name" value="Glyoxalase_6"/>
</dbReference>
<protein>
    <recommendedName>
        <fullName evidence="2">VOC domain-containing protein</fullName>
    </recommendedName>
</protein>